<feature type="transmembrane region" description="Helical" evidence="2">
    <location>
        <begin position="147"/>
        <end position="168"/>
    </location>
</feature>
<evidence type="ECO:0008006" key="5">
    <source>
        <dbReference type="Google" id="ProtNLM"/>
    </source>
</evidence>
<dbReference type="RefSeq" id="WP_165120574.1">
    <property type="nucleotide sequence ID" value="NZ_JAAKZG010000013.1"/>
</dbReference>
<reference evidence="3 4" key="1">
    <citation type="submission" date="2020-02" db="EMBL/GenBank/DDBJ databases">
        <title>Genome sequence of the type strain CGMCC 1.15528 of Mesorhizobium zhangyense.</title>
        <authorList>
            <person name="Gao J."/>
            <person name="Sun J."/>
        </authorList>
    </citation>
    <scope>NUCLEOTIDE SEQUENCE [LARGE SCALE GENOMIC DNA]</scope>
    <source>
        <strain evidence="3 4">CGMCC 1.15528</strain>
    </source>
</reference>
<accession>A0A7C9RAX6</accession>
<keyword evidence="2" id="KW-0812">Transmembrane</keyword>
<evidence type="ECO:0000313" key="4">
    <source>
        <dbReference type="Proteomes" id="UP000481252"/>
    </source>
</evidence>
<feature type="region of interest" description="Disordered" evidence="1">
    <location>
        <begin position="77"/>
        <end position="132"/>
    </location>
</feature>
<keyword evidence="2" id="KW-1133">Transmembrane helix</keyword>
<evidence type="ECO:0000256" key="1">
    <source>
        <dbReference type="SAM" id="MobiDB-lite"/>
    </source>
</evidence>
<proteinExistence type="predicted"/>
<gene>
    <name evidence="3" type="ORF">G6N74_24210</name>
</gene>
<dbReference type="EMBL" id="JAAKZG010000013">
    <property type="protein sequence ID" value="NGN44177.1"/>
    <property type="molecule type" value="Genomic_DNA"/>
</dbReference>
<evidence type="ECO:0000313" key="3">
    <source>
        <dbReference type="EMBL" id="NGN44177.1"/>
    </source>
</evidence>
<keyword evidence="2" id="KW-0472">Membrane</keyword>
<dbReference type="Proteomes" id="UP000481252">
    <property type="component" value="Unassembled WGS sequence"/>
</dbReference>
<feature type="region of interest" description="Disordered" evidence="1">
    <location>
        <begin position="177"/>
        <end position="200"/>
    </location>
</feature>
<organism evidence="3 4">
    <name type="scientific">Mesorhizobium zhangyense</name>
    <dbReference type="NCBI Taxonomy" id="1776730"/>
    <lineage>
        <taxon>Bacteria</taxon>
        <taxon>Pseudomonadati</taxon>
        <taxon>Pseudomonadota</taxon>
        <taxon>Alphaproteobacteria</taxon>
        <taxon>Hyphomicrobiales</taxon>
        <taxon>Phyllobacteriaceae</taxon>
        <taxon>Mesorhizobium</taxon>
    </lineage>
</organism>
<name>A0A7C9RAX6_9HYPH</name>
<comment type="caution">
    <text evidence="3">The sequence shown here is derived from an EMBL/GenBank/DDBJ whole genome shotgun (WGS) entry which is preliminary data.</text>
</comment>
<dbReference type="AlphaFoldDB" id="A0A7C9RAX6"/>
<protein>
    <recommendedName>
        <fullName evidence="5">Biotin transporter BioY</fullName>
    </recommendedName>
</protein>
<keyword evidence="4" id="KW-1185">Reference proteome</keyword>
<evidence type="ECO:0000256" key="2">
    <source>
        <dbReference type="SAM" id="Phobius"/>
    </source>
</evidence>
<sequence length="357" mass="37884">MDAIEKAIRNAFEKGDADDRAFRERVYRSAFAALDRALKANPSLTVEAAINRRKAMQAKITEIESEFQPAVPAIEPGLDDVRPERGGASTASTPEIAVDGPAGAAVPRVDMPGRGEATSAGPLAGDRATPVEPDRNEARARRFHIPFTRIFVTATLLAAIGIGGWWAYQTGLLKSPAERDTSVPNPPAATQSEDFIPENEGAPIRPGQADANRNWISVFSPEDATKVTTPGDSKAEVMQDASGSFLRIRSGQSGATVLFDIGQGVLEQVGGKSATFDIVARGEDGKETQMSVDCNFGELGDCGRKRYALGQEEGDYLFEIDFAKKKPGAGGTIAINSDVAGTGKAVDIYAIKVSISQ</sequence>